<keyword evidence="2" id="KW-1185">Reference proteome</keyword>
<name>A0ACB8AVN0_9AGAM</name>
<dbReference type="Proteomes" id="UP000790709">
    <property type="component" value="Unassembled WGS sequence"/>
</dbReference>
<dbReference type="EMBL" id="MU267174">
    <property type="protein sequence ID" value="KAH7917229.1"/>
    <property type="molecule type" value="Genomic_DNA"/>
</dbReference>
<protein>
    <submittedName>
        <fullName evidence="1">Uncharacterized protein</fullName>
    </submittedName>
</protein>
<gene>
    <name evidence="1" type="ORF">BV22DRAFT_1200329</name>
</gene>
<proteinExistence type="predicted"/>
<accession>A0ACB8AVN0</accession>
<evidence type="ECO:0000313" key="2">
    <source>
        <dbReference type="Proteomes" id="UP000790709"/>
    </source>
</evidence>
<sequence>MSENIYQSFSALKISDQPSSSSLQRKDPDRKAVIPPRPEREHPNRMLWFGYCVEYSWIEDYAHRQTNGNYYHPVLWLRRHIGVPILAFALAFDPEDGSVPPELKSGTGKVTIIGLIDDVEHFRAPLQSQLDRLTELIGRPPRWWVAAANY</sequence>
<comment type="caution">
    <text evidence="1">The sequence shown here is derived from an EMBL/GenBank/DDBJ whole genome shotgun (WGS) entry which is preliminary data.</text>
</comment>
<evidence type="ECO:0000313" key="1">
    <source>
        <dbReference type="EMBL" id="KAH7917229.1"/>
    </source>
</evidence>
<reference evidence="1" key="1">
    <citation type="journal article" date="2021" name="New Phytol.">
        <title>Evolutionary innovations through gain and loss of genes in the ectomycorrhizal Boletales.</title>
        <authorList>
            <person name="Wu G."/>
            <person name="Miyauchi S."/>
            <person name="Morin E."/>
            <person name="Kuo A."/>
            <person name="Drula E."/>
            <person name="Varga T."/>
            <person name="Kohler A."/>
            <person name="Feng B."/>
            <person name="Cao Y."/>
            <person name="Lipzen A."/>
            <person name="Daum C."/>
            <person name="Hundley H."/>
            <person name="Pangilinan J."/>
            <person name="Johnson J."/>
            <person name="Barry K."/>
            <person name="LaButti K."/>
            <person name="Ng V."/>
            <person name="Ahrendt S."/>
            <person name="Min B."/>
            <person name="Choi I.G."/>
            <person name="Park H."/>
            <person name="Plett J.M."/>
            <person name="Magnuson J."/>
            <person name="Spatafora J.W."/>
            <person name="Nagy L.G."/>
            <person name="Henrissat B."/>
            <person name="Grigoriev I.V."/>
            <person name="Yang Z.L."/>
            <person name="Xu J."/>
            <person name="Martin F.M."/>
        </authorList>
    </citation>
    <scope>NUCLEOTIDE SEQUENCE</scope>
    <source>
        <strain evidence="1">KUC20120723A-06</strain>
    </source>
</reference>
<organism evidence="1 2">
    <name type="scientific">Leucogyrophana mollusca</name>
    <dbReference type="NCBI Taxonomy" id="85980"/>
    <lineage>
        <taxon>Eukaryota</taxon>
        <taxon>Fungi</taxon>
        <taxon>Dikarya</taxon>
        <taxon>Basidiomycota</taxon>
        <taxon>Agaricomycotina</taxon>
        <taxon>Agaricomycetes</taxon>
        <taxon>Agaricomycetidae</taxon>
        <taxon>Boletales</taxon>
        <taxon>Boletales incertae sedis</taxon>
        <taxon>Leucogyrophana</taxon>
    </lineage>
</organism>